<gene>
    <name evidence="1" type="ORF">SCHPADRAFT_421466</name>
</gene>
<keyword evidence="2" id="KW-1185">Reference proteome</keyword>
<sequence length="171" mass="19662">MDAPMLSNYAAYPESSPSYLQKIGSYMYRPTPRPDPPFYNDEGNFLRALIRLLHEKGWSLNGRTSTSMTYIISTLGDVEINWVYAKCYEANHTIEISGICRSTSKTQDEAAYACLDTIYQNFPHLQARIIALTKGCQKQAPYYSLQTNDKTTTTSSIRTYHKDMWARYPRK</sequence>
<protein>
    <submittedName>
        <fullName evidence="1">Uncharacterized protein</fullName>
    </submittedName>
</protein>
<name>A0A0H2S649_9AGAM</name>
<organism evidence="1 2">
    <name type="scientific">Schizopora paradoxa</name>
    <dbReference type="NCBI Taxonomy" id="27342"/>
    <lineage>
        <taxon>Eukaryota</taxon>
        <taxon>Fungi</taxon>
        <taxon>Dikarya</taxon>
        <taxon>Basidiomycota</taxon>
        <taxon>Agaricomycotina</taxon>
        <taxon>Agaricomycetes</taxon>
        <taxon>Hymenochaetales</taxon>
        <taxon>Schizoporaceae</taxon>
        <taxon>Schizopora</taxon>
    </lineage>
</organism>
<dbReference type="AlphaFoldDB" id="A0A0H2S649"/>
<accession>A0A0H2S649</accession>
<dbReference type="EMBL" id="KQ085979">
    <property type="protein sequence ID" value="KLO12351.1"/>
    <property type="molecule type" value="Genomic_DNA"/>
</dbReference>
<reference evidence="1 2" key="1">
    <citation type="submission" date="2015-04" db="EMBL/GenBank/DDBJ databases">
        <title>Complete genome sequence of Schizopora paradoxa KUC8140, a cosmopolitan wood degrader in East Asia.</title>
        <authorList>
            <consortium name="DOE Joint Genome Institute"/>
            <person name="Min B."/>
            <person name="Park H."/>
            <person name="Jang Y."/>
            <person name="Kim J.-J."/>
            <person name="Kim K.H."/>
            <person name="Pangilinan J."/>
            <person name="Lipzen A."/>
            <person name="Riley R."/>
            <person name="Grigoriev I.V."/>
            <person name="Spatafora J.W."/>
            <person name="Choi I.-G."/>
        </authorList>
    </citation>
    <scope>NUCLEOTIDE SEQUENCE [LARGE SCALE GENOMIC DNA]</scope>
    <source>
        <strain evidence="1 2">KUC8140</strain>
    </source>
</reference>
<dbReference type="InParanoid" id="A0A0H2S649"/>
<dbReference type="Proteomes" id="UP000053477">
    <property type="component" value="Unassembled WGS sequence"/>
</dbReference>
<proteinExistence type="predicted"/>
<evidence type="ECO:0000313" key="1">
    <source>
        <dbReference type="EMBL" id="KLO12351.1"/>
    </source>
</evidence>
<evidence type="ECO:0000313" key="2">
    <source>
        <dbReference type="Proteomes" id="UP000053477"/>
    </source>
</evidence>